<dbReference type="KEGG" id="paqt:E8L99_19825"/>
<dbReference type="PRINTS" id="PR00081">
    <property type="entry name" value="GDHRDH"/>
</dbReference>
<accession>A0A4D7QV48</accession>
<name>A0A4D7QV48_9HYPH</name>
<evidence type="ECO:0000313" key="4">
    <source>
        <dbReference type="Proteomes" id="UP000298588"/>
    </source>
</evidence>
<sequence length="212" mass="21602">MPVIIVTGAAGNVGSAIVKVLGDGGSTVIAVDRGTGIDLMDPASCEKLVADTLARHGRIDGVIHTVGGFAWAPIADSAPELWEKMFRLNTLTTLNIFRAAIVPMRAAGRGSLAAIAAGAGLKAGSGMAAYAASKAGVIRMVESFAEELKPEGIRVNAILPGTIDTPQNRADMPDADVSKWVQPAEVAEAVAYLLSDRASGITGAALPVSGRG</sequence>
<evidence type="ECO:0000256" key="1">
    <source>
        <dbReference type="ARBA" id="ARBA00006484"/>
    </source>
</evidence>
<dbReference type="Pfam" id="PF13561">
    <property type="entry name" value="adh_short_C2"/>
    <property type="match status" value="1"/>
</dbReference>
<dbReference type="InterPro" id="IPR020904">
    <property type="entry name" value="Sc_DH/Rdtase_CS"/>
</dbReference>
<dbReference type="PANTHER" id="PTHR24321:SF8">
    <property type="entry name" value="ESTRADIOL 17-BETA-DEHYDROGENASE 8-RELATED"/>
    <property type="match status" value="1"/>
</dbReference>
<keyword evidence="2" id="KW-0560">Oxidoreductase</keyword>
<evidence type="ECO:0000313" key="3">
    <source>
        <dbReference type="EMBL" id="QCK87842.1"/>
    </source>
</evidence>
<organism evidence="3 4">
    <name type="scientific">Phreatobacter aquaticus</name>
    <dbReference type="NCBI Taxonomy" id="2570229"/>
    <lineage>
        <taxon>Bacteria</taxon>
        <taxon>Pseudomonadati</taxon>
        <taxon>Pseudomonadota</taxon>
        <taxon>Alphaproteobacteria</taxon>
        <taxon>Hyphomicrobiales</taxon>
        <taxon>Phreatobacteraceae</taxon>
        <taxon>Phreatobacter</taxon>
    </lineage>
</organism>
<dbReference type="RefSeq" id="WP_137101170.1">
    <property type="nucleotide sequence ID" value="NZ_CP039865.1"/>
</dbReference>
<comment type="similarity">
    <text evidence="1">Belongs to the short-chain dehydrogenases/reductases (SDR) family.</text>
</comment>
<keyword evidence="4" id="KW-1185">Reference proteome</keyword>
<dbReference type="InterPro" id="IPR036291">
    <property type="entry name" value="NAD(P)-bd_dom_sf"/>
</dbReference>
<dbReference type="Gene3D" id="3.40.50.720">
    <property type="entry name" value="NAD(P)-binding Rossmann-like Domain"/>
    <property type="match status" value="1"/>
</dbReference>
<dbReference type="PROSITE" id="PS00061">
    <property type="entry name" value="ADH_SHORT"/>
    <property type="match status" value="1"/>
</dbReference>
<reference evidence="3 4" key="1">
    <citation type="submission" date="2019-04" db="EMBL/GenBank/DDBJ databases">
        <title>Phreatobacter aquaticus sp. nov.</title>
        <authorList>
            <person name="Choi A."/>
            <person name="Baek K."/>
        </authorList>
    </citation>
    <scope>NUCLEOTIDE SEQUENCE [LARGE SCALE GENOMIC DNA]</scope>
    <source>
        <strain evidence="3 4">NMCR1094</strain>
    </source>
</reference>
<dbReference type="SUPFAM" id="SSF51735">
    <property type="entry name" value="NAD(P)-binding Rossmann-fold domains"/>
    <property type="match status" value="1"/>
</dbReference>
<gene>
    <name evidence="3" type="ORF">E8L99_19825</name>
</gene>
<dbReference type="PANTHER" id="PTHR24321">
    <property type="entry name" value="DEHYDROGENASES, SHORT CHAIN"/>
    <property type="match status" value="1"/>
</dbReference>
<protein>
    <submittedName>
        <fullName evidence="3">SDR family oxidoreductase</fullName>
    </submittedName>
</protein>
<proteinExistence type="inferred from homology"/>
<dbReference type="AlphaFoldDB" id="A0A4D7QV48"/>
<dbReference type="GO" id="GO:0016491">
    <property type="term" value="F:oxidoreductase activity"/>
    <property type="evidence" value="ECO:0007669"/>
    <property type="project" value="UniProtKB-KW"/>
</dbReference>
<dbReference type="Proteomes" id="UP000298588">
    <property type="component" value="Chromosome"/>
</dbReference>
<dbReference type="InterPro" id="IPR002347">
    <property type="entry name" value="SDR_fam"/>
</dbReference>
<dbReference type="OrthoDB" id="9810908at2"/>
<dbReference type="EMBL" id="CP039865">
    <property type="protein sequence ID" value="QCK87842.1"/>
    <property type="molecule type" value="Genomic_DNA"/>
</dbReference>
<evidence type="ECO:0000256" key="2">
    <source>
        <dbReference type="ARBA" id="ARBA00023002"/>
    </source>
</evidence>